<feature type="non-terminal residue" evidence="1">
    <location>
        <position position="52"/>
    </location>
</feature>
<dbReference type="AlphaFoldDB" id="X1GRP3"/>
<organism evidence="1">
    <name type="scientific">marine sediment metagenome</name>
    <dbReference type="NCBI Taxonomy" id="412755"/>
    <lineage>
        <taxon>unclassified sequences</taxon>
        <taxon>metagenomes</taxon>
        <taxon>ecological metagenomes</taxon>
    </lineage>
</organism>
<sequence length="52" mass="6068">MLETLRIIITDFQAALDKFWRDYSSDISCTSIDEIDAARSIFRHYNGILDQV</sequence>
<comment type="caution">
    <text evidence="1">The sequence shown here is derived from an EMBL/GenBank/DDBJ whole genome shotgun (WGS) entry which is preliminary data.</text>
</comment>
<reference evidence="1" key="1">
    <citation type="journal article" date="2014" name="Front. Microbiol.">
        <title>High frequency of phylogenetically diverse reductive dehalogenase-homologous genes in deep subseafloor sedimentary metagenomes.</title>
        <authorList>
            <person name="Kawai M."/>
            <person name="Futagami T."/>
            <person name="Toyoda A."/>
            <person name="Takaki Y."/>
            <person name="Nishi S."/>
            <person name="Hori S."/>
            <person name="Arai W."/>
            <person name="Tsubouchi T."/>
            <person name="Morono Y."/>
            <person name="Uchiyama I."/>
            <person name="Ito T."/>
            <person name="Fujiyama A."/>
            <person name="Inagaki F."/>
            <person name="Takami H."/>
        </authorList>
    </citation>
    <scope>NUCLEOTIDE SEQUENCE</scope>
    <source>
        <strain evidence="1">Expedition CK06-06</strain>
    </source>
</reference>
<protein>
    <submittedName>
        <fullName evidence="1">Uncharacterized protein</fullName>
    </submittedName>
</protein>
<evidence type="ECO:0000313" key="1">
    <source>
        <dbReference type="EMBL" id="GAH47510.1"/>
    </source>
</evidence>
<gene>
    <name evidence="1" type="ORF">S03H2_38998</name>
</gene>
<proteinExistence type="predicted"/>
<dbReference type="EMBL" id="BARU01024077">
    <property type="protein sequence ID" value="GAH47510.1"/>
    <property type="molecule type" value="Genomic_DNA"/>
</dbReference>
<accession>X1GRP3</accession>
<name>X1GRP3_9ZZZZ</name>